<dbReference type="PROSITE" id="PS50217">
    <property type="entry name" value="BZIP"/>
    <property type="match status" value="1"/>
</dbReference>
<dbReference type="FunFam" id="1.20.5.170:FF:000020">
    <property type="entry name" value="BZIP transcription factor"/>
    <property type="match status" value="1"/>
</dbReference>
<name>A0A7I8KKS8_SPIIN</name>
<dbReference type="GO" id="GO:0045893">
    <property type="term" value="P:positive regulation of DNA-templated transcription"/>
    <property type="evidence" value="ECO:0007669"/>
    <property type="project" value="TreeGrafter"/>
</dbReference>
<evidence type="ECO:0000256" key="5">
    <source>
        <dbReference type="ARBA" id="ARBA00023242"/>
    </source>
</evidence>
<reference evidence="9" key="1">
    <citation type="submission" date="2020-02" db="EMBL/GenBank/DDBJ databases">
        <authorList>
            <person name="Scholz U."/>
            <person name="Mascher M."/>
            <person name="Fiebig A."/>
        </authorList>
    </citation>
    <scope>NUCLEOTIDE SEQUENCE</scope>
</reference>
<keyword evidence="5" id="KW-0539">Nucleus</keyword>
<keyword evidence="10" id="KW-1185">Reference proteome</keyword>
<dbReference type="AlphaFoldDB" id="A0A7I8KKS8"/>
<keyword evidence="4" id="KW-0804">Transcription</keyword>
<dbReference type="EMBL" id="LR746269">
    <property type="protein sequence ID" value="CAA7398383.1"/>
    <property type="molecule type" value="Genomic_DNA"/>
</dbReference>
<organism evidence="9 10">
    <name type="scientific">Spirodela intermedia</name>
    <name type="common">Intermediate duckweed</name>
    <dbReference type="NCBI Taxonomy" id="51605"/>
    <lineage>
        <taxon>Eukaryota</taxon>
        <taxon>Viridiplantae</taxon>
        <taxon>Streptophyta</taxon>
        <taxon>Embryophyta</taxon>
        <taxon>Tracheophyta</taxon>
        <taxon>Spermatophyta</taxon>
        <taxon>Magnoliopsida</taxon>
        <taxon>Liliopsida</taxon>
        <taxon>Araceae</taxon>
        <taxon>Lemnoideae</taxon>
        <taxon>Spirodela</taxon>
    </lineage>
</organism>
<feature type="compositionally biased region" description="Polar residues" evidence="6">
    <location>
        <begin position="1"/>
        <end position="16"/>
    </location>
</feature>
<protein>
    <recommendedName>
        <fullName evidence="7">BZIP domain-containing protein</fullName>
    </recommendedName>
</protein>
<dbReference type="PROSITE" id="PS00036">
    <property type="entry name" value="BZIP_BASIC"/>
    <property type="match status" value="1"/>
</dbReference>
<evidence type="ECO:0000313" key="10">
    <source>
        <dbReference type="Proteomes" id="UP000663760"/>
    </source>
</evidence>
<dbReference type="CDD" id="cd14702">
    <property type="entry name" value="bZIP_plant_GBF1"/>
    <property type="match status" value="1"/>
</dbReference>
<dbReference type="GO" id="GO:0046982">
    <property type="term" value="F:protein heterodimerization activity"/>
    <property type="evidence" value="ECO:0007669"/>
    <property type="project" value="UniProtKB-ARBA"/>
</dbReference>
<feature type="domain" description="BZIP" evidence="7">
    <location>
        <begin position="22"/>
        <end position="85"/>
    </location>
</feature>
<evidence type="ECO:0000256" key="4">
    <source>
        <dbReference type="ARBA" id="ARBA00023163"/>
    </source>
</evidence>
<evidence type="ECO:0000256" key="6">
    <source>
        <dbReference type="SAM" id="MobiDB-lite"/>
    </source>
</evidence>
<dbReference type="Proteomes" id="UP000663760">
    <property type="component" value="Chromosome 6"/>
</dbReference>
<dbReference type="PANTHER" id="PTHR45764:SF38">
    <property type="entry name" value="BZIP TRANSCRIPTION FACTOR 44"/>
    <property type="match status" value="1"/>
</dbReference>
<dbReference type="PANTHER" id="PTHR45764">
    <property type="entry name" value="BZIP TRANSCRIPTION FACTOR 44"/>
    <property type="match status" value="1"/>
</dbReference>
<dbReference type="InterPro" id="IPR046347">
    <property type="entry name" value="bZIP_sf"/>
</dbReference>
<dbReference type="GO" id="GO:0005634">
    <property type="term" value="C:nucleus"/>
    <property type="evidence" value="ECO:0007669"/>
    <property type="project" value="UniProtKB-SubCell"/>
</dbReference>
<feature type="region of interest" description="Disordered" evidence="6">
    <location>
        <begin position="1"/>
        <end position="52"/>
    </location>
</feature>
<dbReference type="Gene3D" id="1.20.5.170">
    <property type="match status" value="1"/>
</dbReference>
<evidence type="ECO:0000256" key="2">
    <source>
        <dbReference type="ARBA" id="ARBA00023015"/>
    </source>
</evidence>
<accession>A0A7I8KKS8</accession>
<keyword evidence="3" id="KW-0238">DNA-binding</keyword>
<comment type="subcellular location">
    <subcellularLocation>
        <location evidence="1">Nucleus</location>
    </subcellularLocation>
</comment>
<sequence length="145" mass="16299">MSSGTAKPASSGSDSDPYTAVDQRKRKRMESNRESARRSRMRKQQHLGELMGQMAQTKDENTRIAMQINALEQQFSKIDSENSVLTAQVVELTDRLQSLNSVLRFVEEFSGMALDIPDLPDPLLRPWQLPCPSQLITASANIFQC</sequence>
<dbReference type="Pfam" id="PF00170">
    <property type="entry name" value="bZIP_1"/>
    <property type="match status" value="1"/>
</dbReference>
<dbReference type="GO" id="GO:0000976">
    <property type="term" value="F:transcription cis-regulatory region binding"/>
    <property type="evidence" value="ECO:0007669"/>
    <property type="project" value="TreeGrafter"/>
</dbReference>
<dbReference type="SUPFAM" id="SSF57959">
    <property type="entry name" value="Leucine zipper domain"/>
    <property type="match status" value="1"/>
</dbReference>
<evidence type="ECO:0000256" key="3">
    <source>
        <dbReference type="ARBA" id="ARBA00023125"/>
    </source>
</evidence>
<evidence type="ECO:0000313" key="9">
    <source>
        <dbReference type="EMBL" id="CAA7398383.1"/>
    </source>
</evidence>
<dbReference type="SMART" id="SM00338">
    <property type="entry name" value="BRLZ"/>
    <property type="match status" value="1"/>
</dbReference>
<dbReference type="InterPro" id="IPR045314">
    <property type="entry name" value="bZIP_plant_GBF1"/>
</dbReference>
<dbReference type="OrthoDB" id="551672at2759"/>
<dbReference type="EMBL" id="LR743593">
    <property type="protein sequence ID" value="CAA2622348.1"/>
    <property type="molecule type" value="Genomic_DNA"/>
</dbReference>
<evidence type="ECO:0000256" key="1">
    <source>
        <dbReference type="ARBA" id="ARBA00004123"/>
    </source>
</evidence>
<dbReference type="GO" id="GO:0003700">
    <property type="term" value="F:DNA-binding transcription factor activity"/>
    <property type="evidence" value="ECO:0007669"/>
    <property type="project" value="InterPro"/>
</dbReference>
<gene>
    <name evidence="8" type="ORF">SI7747_06008395</name>
    <name evidence="9" type="ORF">SI8410_06009048</name>
</gene>
<keyword evidence="2" id="KW-0805">Transcription regulation</keyword>
<proteinExistence type="predicted"/>
<evidence type="ECO:0000259" key="7">
    <source>
        <dbReference type="PROSITE" id="PS50217"/>
    </source>
</evidence>
<dbReference type="InterPro" id="IPR004827">
    <property type="entry name" value="bZIP"/>
</dbReference>
<evidence type="ECO:0000313" key="8">
    <source>
        <dbReference type="EMBL" id="CAA2622348.1"/>
    </source>
</evidence>